<comment type="caution">
    <text evidence="2">The sequence shown here is derived from an EMBL/GenBank/DDBJ whole genome shotgun (WGS) entry which is preliminary data.</text>
</comment>
<dbReference type="InterPro" id="IPR009325">
    <property type="entry name" value="DUF983"/>
</dbReference>
<evidence type="ECO:0000256" key="1">
    <source>
        <dbReference type="SAM" id="Phobius"/>
    </source>
</evidence>
<organism evidence="2 3">
    <name type="scientific">Kaistia geumhonensis</name>
    <dbReference type="NCBI Taxonomy" id="410839"/>
    <lineage>
        <taxon>Bacteria</taxon>
        <taxon>Pseudomonadati</taxon>
        <taxon>Pseudomonadota</taxon>
        <taxon>Alphaproteobacteria</taxon>
        <taxon>Hyphomicrobiales</taxon>
        <taxon>Kaistiaceae</taxon>
        <taxon>Kaistia</taxon>
    </lineage>
</organism>
<proteinExistence type="predicted"/>
<reference evidence="2 3" key="1">
    <citation type="submission" date="2023-07" db="EMBL/GenBank/DDBJ databases">
        <title>Genomic Encyclopedia of Type Strains, Phase IV (KMG-IV): sequencing the most valuable type-strain genomes for metagenomic binning, comparative biology and taxonomic classification.</title>
        <authorList>
            <person name="Goeker M."/>
        </authorList>
    </citation>
    <scope>NUCLEOTIDE SEQUENCE [LARGE SCALE GENOMIC DNA]</scope>
    <source>
        <strain evidence="2 3">B1-1</strain>
    </source>
</reference>
<evidence type="ECO:0000313" key="2">
    <source>
        <dbReference type="EMBL" id="MDQ0518247.1"/>
    </source>
</evidence>
<feature type="transmembrane region" description="Helical" evidence="1">
    <location>
        <begin position="94"/>
        <end position="113"/>
    </location>
</feature>
<keyword evidence="1" id="KW-0472">Membrane</keyword>
<keyword evidence="1" id="KW-1133">Transmembrane helix</keyword>
<accession>A0ABU0MB99</accession>
<sequence length="135" mass="14955">MSEPATEAPTGYVDRALYPPLSPSQTGLRGRCPRCGEGRLFKGFLALQPSCSNCGLDYTFIDSGDGPAVFVILIVGFIVAFLALYVEFSFQPPFWVHILLWVPLILILSFGMLRPLKGLMIAIQYRTKAEQGRLQ</sequence>
<keyword evidence="3" id="KW-1185">Reference proteome</keyword>
<dbReference type="Proteomes" id="UP001223743">
    <property type="component" value="Unassembled WGS sequence"/>
</dbReference>
<name>A0ABU0MB99_9HYPH</name>
<dbReference type="EMBL" id="JAUSWJ010000001">
    <property type="protein sequence ID" value="MDQ0518247.1"/>
    <property type="molecule type" value="Genomic_DNA"/>
</dbReference>
<gene>
    <name evidence="2" type="ORF">QO015_003860</name>
</gene>
<dbReference type="RefSeq" id="WP_266283693.1">
    <property type="nucleotide sequence ID" value="NZ_JAPKNF010000003.1"/>
</dbReference>
<keyword evidence="1" id="KW-0812">Transmembrane</keyword>
<dbReference type="Pfam" id="PF06170">
    <property type="entry name" value="DUF983"/>
    <property type="match status" value="1"/>
</dbReference>
<evidence type="ECO:0000313" key="3">
    <source>
        <dbReference type="Proteomes" id="UP001223743"/>
    </source>
</evidence>
<protein>
    <submittedName>
        <fullName evidence="2">Uncharacterized protein (DUF983 family)</fullName>
    </submittedName>
</protein>
<feature type="transmembrane region" description="Helical" evidence="1">
    <location>
        <begin position="68"/>
        <end position="88"/>
    </location>
</feature>